<dbReference type="PRINTS" id="PR00031">
    <property type="entry name" value="HTHREPRESSR"/>
</dbReference>
<name>A0A0A7M693_SCHPL</name>
<reference evidence="8" key="1">
    <citation type="journal article" date="2015" name="Dev. Biol.">
        <title>Embryonic development of the nervous system in the planarian Schmidtea polychroa.</title>
        <authorList>
            <person name="Monjo F."/>
            <person name="Romero R."/>
        </authorList>
    </citation>
    <scope>NUCLEOTIDE SEQUENCE</scope>
</reference>
<dbReference type="GO" id="GO:0005634">
    <property type="term" value="C:nucleus"/>
    <property type="evidence" value="ECO:0007669"/>
    <property type="project" value="UniProtKB-SubCell"/>
</dbReference>
<feature type="non-terminal residue" evidence="8">
    <location>
        <position position="264"/>
    </location>
</feature>
<evidence type="ECO:0000256" key="6">
    <source>
        <dbReference type="RuleBase" id="RU000682"/>
    </source>
</evidence>
<dbReference type="Pfam" id="PF00046">
    <property type="entry name" value="Homeodomain"/>
    <property type="match status" value="1"/>
</dbReference>
<dbReference type="AlphaFoldDB" id="A0A0A7M693"/>
<dbReference type="PROSITE" id="PS50071">
    <property type="entry name" value="HOMEOBOX_2"/>
    <property type="match status" value="1"/>
</dbReference>
<dbReference type="Gene3D" id="1.10.10.60">
    <property type="entry name" value="Homeodomain-like"/>
    <property type="match status" value="1"/>
</dbReference>
<evidence type="ECO:0000256" key="5">
    <source>
        <dbReference type="PROSITE-ProRule" id="PRU00108"/>
    </source>
</evidence>
<dbReference type="SMART" id="SM00389">
    <property type="entry name" value="HOX"/>
    <property type="match status" value="1"/>
</dbReference>
<dbReference type="InterPro" id="IPR051895">
    <property type="entry name" value="OTP_Homeobox"/>
</dbReference>
<dbReference type="GO" id="GO:0000981">
    <property type="term" value="F:DNA-binding transcription factor activity, RNA polymerase II-specific"/>
    <property type="evidence" value="ECO:0007669"/>
    <property type="project" value="InterPro"/>
</dbReference>
<comment type="subcellular location">
    <subcellularLocation>
        <location evidence="5 6">Nucleus</location>
    </subcellularLocation>
</comment>
<dbReference type="InterPro" id="IPR000047">
    <property type="entry name" value="HTH_motif"/>
</dbReference>
<evidence type="ECO:0000259" key="7">
    <source>
        <dbReference type="PROSITE" id="PS50071"/>
    </source>
</evidence>
<dbReference type="InterPro" id="IPR001356">
    <property type="entry name" value="HD"/>
</dbReference>
<protein>
    <submittedName>
        <fullName evidence="8">Orthopedia homeobox</fullName>
    </submittedName>
</protein>
<sequence length="264" mass="29132">DETSEDGKLAKQKRHRTRFTPAQLNELERAFSKTHYPDIFMREELALRIGLTESRVQVWFQNRRAKWKKRKKTSNVFRTSSALQTLASFGPAHFQEPFGNNFSCPMSDGKSNATWPSLDINENAASWSQRYWSMTAMPPPPPPPPLGLSHHLASSGCFSNNSRKTASPSTNGGVQQVINGNVNRSVQLPSPSLPSFINTPYHSSNIMDSYGVPDDVQAASHMLTTPYLSSNNSVSSFFFPSTNLGSISNTVFSTASSPTNPSLS</sequence>
<dbReference type="PANTHER" id="PTHR46770">
    <property type="entry name" value="HOMEOBOX PROTEIN ORTHOPEDIA"/>
    <property type="match status" value="1"/>
</dbReference>
<feature type="DNA-binding region" description="Homeobox" evidence="5">
    <location>
        <begin position="12"/>
        <end position="71"/>
    </location>
</feature>
<organism evidence="8">
    <name type="scientific">Schmidtea polychroa</name>
    <name type="common">Freshwater planarian flatworm</name>
    <name type="synonym">Dugesia polychroa</name>
    <dbReference type="NCBI Taxonomy" id="50054"/>
    <lineage>
        <taxon>Eukaryota</taxon>
        <taxon>Metazoa</taxon>
        <taxon>Spiralia</taxon>
        <taxon>Lophotrochozoa</taxon>
        <taxon>Platyhelminthes</taxon>
        <taxon>Rhabditophora</taxon>
        <taxon>Seriata</taxon>
        <taxon>Tricladida</taxon>
        <taxon>Continenticola</taxon>
        <taxon>Geoplanoidea</taxon>
        <taxon>Dugesiidae</taxon>
        <taxon>Schmidtea</taxon>
    </lineage>
</organism>
<dbReference type="InterPro" id="IPR017970">
    <property type="entry name" value="Homeobox_CS"/>
</dbReference>
<proteinExistence type="evidence at transcript level"/>
<evidence type="ECO:0000256" key="1">
    <source>
        <dbReference type="ARBA" id="ARBA00006503"/>
    </source>
</evidence>
<feature type="domain" description="Homeobox" evidence="7">
    <location>
        <begin position="10"/>
        <end position="70"/>
    </location>
</feature>
<evidence type="ECO:0000256" key="4">
    <source>
        <dbReference type="ARBA" id="ARBA00023242"/>
    </source>
</evidence>
<dbReference type="GO" id="GO:0030182">
    <property type="term" value="P:neuron differentiation"/>
    <property type="evidence" value="ECO:0007669"/>
    <property type="project" value="TreeGrafter"/>
</dbReference>
<dbReference type="EMBL" id="KJ493802">
    <property type="protein sequence ID" value="AIZ72731.1"/>
    <property type="molecule type" value="mRNA"/>
</dbReference>
<accession>A0A0A7M693</accession>
<dbReference type="FunFam" id="1.10.10.60:FF:000400">
    <property type="entry name" value="Orthopedia, isoform H"/>
    <property type="match status" value="1"/>
</dbReference>
<evidence type="ECO:0000256" key="3">
    <source>
        <dbReference type="ARBA" id="ARBA00023155"/>
    </source>
</evidence>
<dbReference type="SUPFAM" id="SSF46689">
    <property type="entry name" value="Homeodomain-like"/>
    <property type="match status" value="1"/>
</dbReference>
<comment type="similarity">
    <text evidence="1">Belongs to the paired homeobox family. Bicoid subfamily.</text>
</comment>
<evidence type="ECO:0000256" key="2">
    <source>
        <dbReference type="ARBA" id="ARBA00023125"/>
    </source>
</evidence>
<dbReference type="GO" id="GO:0003677">
    <property type="term" value="F:DNA binding"/>
    <property type="evidence" value="ECO:0007669"/>
    <property type="project" value="UniProtKB-UniRule"/>
</dbReference>
<keyword evidence="4 5" id="KW-0539">Nucleus</keyword>
<dbReference type="PANTHER" id="PTHR46770:SF1">
    <property type="entry name" value="HOMEOBOX PROTEIN ORTHOPEDIA"/>
    <property type="match status" value="1"/>
</dbReference>
<keyword evidence="2 5" id="KW-0238">DNA-binding</keyword>
<feature type="non-terminal residue" evidence="8">
    <location>
        <position position="1"/>
    </location>
</feature>
<evidence type="ECO:0000313" key="8">
    <source>
        <dbReference type="EMBL" id="AIZ72731.1"/>
    </source>
</evidence>
<dbReference type="InterPro" id="IPR009057">
    <property type="entry name" value="Homeodomain-like_sf"/>
</dbReference>
<gene>
    <name evidence="8" type="primary">otp</name>
</gene>
<dbReference type="CDD" id="cd00086">
    <property type="entry name" value="homeodomain"/>
    <property type="match status" value="1"/>
</dbReference>
<keyword evidence="3 5" id="KW-0371">Homeobox</keyword>
<dbReference type="PROSITE" id="PS00027">
    <property type="entry name" value="HOMEOBOX_1"/>
    <property type="match status" value="1"/>
</dbReference>